<dbReference type="EMBL" id="JABANU010000007">
    <property type="protein sequence ID" value="MBI5974722.1"/>
    <property type="molecule type" value="Genomic_DNA"/>
</dbReference>
<evidence type="ECO:0008006" key="3">
    <source>
        <dbReference type="Google" id="ProtNLM"/>
    </source>
</evidence>
<evidence type="ECO:0000313" key="1">
    <source>
        <dbReference type="EMBL" id="MBI5974722.1"/>
    </source>
</evidence>
<dbReference type="Proteomes" id="UP000751852">
    <property type="component" value="Unassembled WGS sequence"/>
</dbReference>
<name>A0ABS0T8F9_9STAP</name>
<keyword evidence="2" id="KW-1185">Reference proteome</keyword>
<comment type="caution">
    <text evidence="1">The sequence shown here is derived from an EMBL/GenBank/DDBJ whole genome shotgun (WGS) entry which is preliminary data.</text>
</comment>
<dbReference type="InterPro" id="IPR047670">
    <property type="entry name" value="YfjT-like"/>
</dbReference>
<proteinExistence type="predicted"/>
<sequence length="54" mass="6531">MKEPQTMNQVKERLSKFIEDIDQVDPNKVDVAEIDEWIKLLDQLEEKVNQFREQ</sequence>
<gene>
    <name evidence="1" type="ORF">HHH54_03795</name>
</gene>
<dbReference type="RefSeq" id="WP_198617508.1">
    <property type="nucleotide sequence ID" value="NZ_JABANU010000007.1"/>
</dbReference>
<dbReference type="NCBIfam" id="NF040878">
    <property type="entry name" value="SE1561_fam"/>
    <property type="match status" value="1"/>
</dbReference>
<accession>A0ABS0T8F9</accession>
<reference evidence="1 2" key="1">
    <citation type="submission" date="2020-04" db="EMBL/GenBank/DDBJ databases">
        <title>Staphylococcus species from domestic dog.</title>
        <authorList>
            <person name="Paterson G.K."/>
        </authorList>
    </citation>
    <scope>NUCLEOTIDE SEQUENCE [LARGE SCALE GENOMIC DNA]</scope>
    <source>
        <strain evidence="1 2">H16/1A</strain>
    </source>
</reference>
<protein>
    <recommendedName>
        <fullName evidence="3">Cytosolic protein</fullName>
    </recommendedName>
</protein>
<evidence type="ECO:0000313" key="2">
    <source>
        <dbReference type="Proteomes" id="UP000751852"/>
    </source>
</evidence>
<organism evidence="1 2">
    <name type="scientific">Staphylococcus canis</name>
    <dbReference type="NCBI Taxonomy" id="2724942"/>
    <lineage>
        <taxon>Bacteria</taxon>
        <taxon>Bacillati</taxon>
        <taxon>Bacillota</taxon>
        <taxon>Bacilli</taxon>
        <taxon>Bacillales</taxon>
        <taxon>Staphylococcaceae</taxon>
        <taxon>Staphylococcus</taxon>
    </lineage>
</organism>